<feature type="compositionally biased region" description="Acidic residues" evidence="1">
    <location>
        <begin position="7"/>
        <end position="16"/>
    </location>
</feature>
<sequence length="148" mass="16876">KKSDVESIGEPDDEDCGSTNGSDVIEDCQTERQVSPLKDGPTFSALKKLRRRKRRIHVHIDPSDIAISASSKTRKKKQCPFCDCYVQNVPRHVREVHKRAYEHSRATDLIYRRGGKKDVRPIKTCPSCKKRTTRLDKHLLRPGSLGQP</sequence>
<feature type="region of interest" description="Disordered" evidence="1">
    <location>
        <begin position="1"/>
        <end position="23"/>
    </location>
</feature>
<dbReference type="EMBL" id="CAIIXF020000003">
    <property type="protein sequence ID" value="CAH1778890.1"/>
    <property type="molecule type" value="Genomic_DNA"/>
</dbReference>
<evidence type="ECO:0000313" key="3">
    <source>
        <dbReference type="Proteomes" id="UP000749559"/>
    </source>
</evidence>
<dbReference type="Proteomes" id="UP000749559">
    <property type="component" value="Unassembled WGS sequence"/>
</dbReference>
<reference evidence="2" key="1">
    <citation type="submission" date="2022-03" db="EMBL/GenBank/DDBJ databases">
        <authorList>
            <person name="Martin C."/>
        </authorList>
    </citation>
    <scope>NUCLEOTIDE SEQUENCE</scope>
</reference>
<gene>
    <name evidence="2" type="ORF">OFUS_LOCUS5751</name>
</gene>
<keyword evidence="3" id="KW-1185">Reference proteome</keyword>
<evidence type="ECO:0000256" key="1">
    <source>
        <dbReference type="SAM" id="MobiDB-lite"/>
    </source>
</evidence>
<evidence type="ECO:0000313" key="2">
    <source>
        <dbReference type="EMBL" id="CAH1778890.1"/>
    </source>
</evidence>
<dbReference type="AlphaFoldDB" id="A0A8J1URX9"/>
<feature type="non-terminal residue" evidence="2">
    <location>
        <position position="148"/>
    </location>
</feature>
<comment type="caution">
    <text evidence="2">The sequence shown here is derived from an EMBL/GenBank/DDBJ whole genome shotgun (WGS) entry which is preliminary data.</text>
</comment>
<protein>
    <submittedName>
        <fullName evidence="2">Uncharacterized protein</fullName>
    </submittedName>
</protein>
<name>A0A8J1URX9_OWEFU</name>
<accession>A0A8J1URX9</accession>
<organism evidence="2 3">
    <name type="scientific">Owenia fusiformis</name>
    <name type="common">Polychaete worm</name>
    <dbReference type="NCBI Taxonomy" id="6347"/>
    <lineage>
        <taxon>Eukaryota</taxon>
        <taxon>Metazoa</taxon>
        <taxon>Spiralia</taxon>
        <taxon>Lophotrochozoa</taxon>
        <taxon>Annelida</taxon>
        <taxon>Polychaeta</taxon>
        <taxon>Sedentaria</taxon>
        <taxon>Canalipalpata</taxon>
        <taxon>Sabellida</taxon>
        <taxon>Oweniida</taxon>
        <taxon>Oweniidae</taxon>
        <taxon>Owenia</taxon>
    </lineage>
</organism>
<proteinExistence type="predicted"/>